<dbReference type="InterPro" id="IPR041854">
    <property type="entry name" value="BFD-like_2Fe2S-bd_dom_sf"/>
</dbReference>
<dbReference type="RefSeq" id="WP_086964069.1">
    <property type="nucleotide sequence ID" value="NZ_CP021376.1"/>
</dbReference>
<evidence type="ECO:0000313" key="12">
    <source>
        <dbReference type="Proteomes" id="UP000243793"/>
    </source>
</evidence>
<keyword evidence="5" id="KW-0408">Iron</keyword>
<accession>A0A1Y0CY01</accession>
<keyword evidence="4" id="KW-0249">Electron transport</keyword>
<proteinExistence type="inferred from homology"/>
<evidence type="ECO:0000256" key="7">
    <source>
        <dbReference type="ARBA" id="ARBA00034078"/>
    </source>
</evidence>
<dbReference type="EMBL" id="CP021376">
    <property type="protein sequence ID" value="ART80203.1"/>
    <property type="molecule type" value="Genomic_DNA"/>
</dbReference>
<evidence type="ECO:0000256" key="8">
    <source>
        <dbReference type="ARBA" id="ARBA00039386"/>
    </source>
</evidence>
<protein>
    <recommendedName>
        <fullName evidence="8">Bacterioferritin-associated ferredoxin</fullName>
    </recommendedName>
</protein>
<dbReference type="InterPro" id="IPR007419">
    <property type="entry name" value="BFD-like_2Fe2S-bd_dom"/>
</dbReference>
<dbReference type="Proteomes" id="UP000243793">
    <property type="component" value="Chromosome"/>
</dbReference>
<comment type="cofactor">
    <cofactor evidence="7">
        <name>[2Fe-2S] cluster</name>
        <dbReference type="ChEBI" id="CHEBI:190135"/>
    </cofactor>
</comment>
<dbReference type="Gene3D" id="1.10.10.1100">
    <property type="entry name" value="BFD-like [2Fe-2S]-binding domain"/>
    <property type="match status" value="1"/>
</dbReference>
<evidence type="ECO:0000256" key="1">
    <source>
        <dbReference type="ARBA" id="ARBA00022448"/>
    </source>
</evidence>
<name>A0A1Y0CY01_9GAMM</name>
<evidence type="ECO:0000256" key="6">
    <source>
        <dbReference type="ARBA" id="ARBA00023014"/>
    </source>
</evidence>
<dbReference type="AlphaFoldDB" id="A0A1Y0CY01"/>
<dbReference type="PANTHER" id="PTHR37424:SF1">
    <property type="entry name" value="BACTERIOFERRITIN-ASSOCIATED FERREDOXIN"/>
    <property type="match status" value="1"/>
</dbReference>
<dbReference type="CDD" id="cd19945">
    <property type="entry name" value="Fer2_BFD"/>
    <property type="match status" value="1"/>
</dbReference>
<evidence type="ECO:0000259" key="10">
    <source>
        <dbReference type="Pfam" id="PF04324"/>
    </source>
</evidence>
<keyword evidence="3" id="KW-0479">Metal-binding</keyword>
<dbReference type="InterPro" id="IPR052371">
    <property type="entry name" value="BFD-associated_ferredoxin"/>
</dbReference>
<evidence type="ECO:0000256" key="5">
    <source>
        <dbReference type="ARBA" id="ARBA00023004"/>
    </source>
</evidence>
<evidence type="ECO:0000313" key="11">
    <source>
        <dbReference type="EMBL" id="ART80203.1"/>
    </source>
</evidence>
<evidence type="ECO:0000256" key="2">
    <source>
        <dbReference type="ARBA" id="ARBA00022714"/>
    </source>
</evidence>
<organism evidence="11 12">
    <name type="scientific">Oceanisphaera avium</name>
    <dbReference type="NCBI Taxonomy" id="1903694"/>
    <lineage>
        <taxon>Bacteria</taxon>
        <taxon>Pseudomonadati</taxon>
        <taxon>Pseudomonadota</taxon>
        <taxon>Gammaproteobacteria</taxon>
        <taxon>Aeromonadales</taxon>
        <taxon>Aeromonadaceae</taxon>
        <taxon>Oceanisphaera</taxon>
    </lineage>
</organism>
<reference evidence="12" key="1">
    <citation type="submission" date="2017-05" db="EMBL/GenBank/DDBJ databases">
        <authorList>
            <person name="Sung H."/>
        </authorList>
    </citation>
    <scope>NUCLEOTIDE SEQUENCE [LARGE SCALE GENOMIC DNA]</scope>
    <source>
        <strain evidence="12">AMac2203</strain>
    </source>
</reference>
<comment type="similarity">
    <text evidence="9">Belongs to the Bfd family.</text>
</comment>
<dbReference type="KEGG" id="ocm:CBP12_08605"/>
<evidence type="ECO:0000256" key="9">
    <source>
        <dbReference type="ARBA" id="ARBA00046332"/>
    </source>
</evidence>
<dbReference type="OrthoDB" id="9815350at2"/>
<feature type="domain" description="BFD-like [2Fe-2S]-binding" evidence="10">
    <location>
        <begin position="2"/>
        <end position="51"/>
    </location>
</feature>
<evidence type="ECO:0000256" key="4">
    <source>
        <dbReference type="ARBA" id="ARBA00022982"/>
    </source>
</evidence>
<evidence type="ECO:0000256" key="3">
    <source>
        <dbReference type="ARBA" id="ARBA00022723"/>
    </source>
</evidence>
<dbReference type="Pfam" id="PF04324">
    <property type="entry name" value="Fer2_BFD"/>
    <property type="match status" value="1"/>
</dbReference>
<dbReference type="GO" id="GO:0046872">
    <property type="term" value="F:metal ion binding"/>
    <property type="evidence" value="ECO:0007669"/>
    <property type="project" value="UniProtKB-KW"/>
</dbReference>
<keyword evidence="2" id="KW-0001">2Fe-2S</keyword>
<dbReference type="PANTHER" id="PTHR37424">
    <property type="entry name" value="BACTERIOFERRITIN-ASSOCIATED FERREDOXIN"/>
    <property type="match status" value="1"/>
</dbReference>
<dbReference type="GO" id="GO:0051537">
    <property type="term" value="F:2 iron, 2 sulfur cluster binding"/>
    <property type="evidence" value="ECO:0007669"/>
    <property type="project" value="UniProtKB-KW"/>
</dbReference>
<keyword evidence="1" id="KW-0813">Transport</keyword>
<sequence length="63" mass="6740">MYVCLCKGITDSQLREAIASGGNEFKQLKQELAVGSQCGKCVPVAMAILAEENAKTAPYYQVA</sequence>
<keyword evidence="12" id="KW-1185">Reference proteome</keyword>
<gene>
    <name evidence="11" type="ORF">CBP12_08605</name>
</gene>
<keyword evidence="6" id="KW-0411">Iron-sulfur</keyword>